<dbReference type="PRINTS" id="PR01035">
    <property type="entry name" value="TCRTETA"/>
</dbReference>
<dbReference type="GO" id="GO:0022857">
    <property type="term" value="F:transmembrane transporter activity"/>
    <property type="evidence" value="ECO:0007669"/>
    <property type="project" value="InterPro"/>
</dbReference>
<comment type="similarity">
    <text evidence="2">Belongs to the major facilitator superfamily. Vesicular transporter family.</text>
</comment>
<name>A0A2J5HDP5_9EURO</name>
<feature type="domain" description="Major facilitator superfamily (MFS) profile" evidence="9">
    <location>
        <begin position="24"/>
        <end position="461"/>
    </location>
</feature>
<evidence type="ECO:0000256" key="4">
    <source>
        <dbReference type="ARBA" id="ARBA00022692"/>
    </source>
</evidence>
<dbReference type="InterPro" id="IPR036259">
    <property type="entry name" value="MFS_trans_sf"/>
</dbReference>
<evidence type="ECO:0000259" key="9">
    <source>
        <dbReference type="PROSITE" id="PS50850"/>
    </source>
</evidence>
<dbReference type="EMBL" id="KZ559677">
    <property type="protein sequence ID" value="PLN74860.1"/>
    <property type="molecule type" value="Genomic_DNA"/>
</dbReference>
<dbReference type="InterPro" id="IPR001958">
    <property type="entry name" value="Tet-R_TetA/multi-R_MdtG-like"/>
</dbReference>
<reference evidence="11" key="1">
    <citation type="submission" date="2017-12" db="EMBL/GenBank/DDBJ databases">
        <authorList>
            <consortium name="DOE Joint Genome Institute"/>
            <person name="Mondo S.J."/>
            <person name="Kjaerbolling I."/>
            <person name="Vesth T.C."/>
            <person name="Frisvad J.C."/>
            <person name="Nybo J.L."/>
            <person name="Theobald S."/>
            <person name="Kuo A."/>
            <person name="Bowyer P."/>
            <person name="Matsuda Y."/>
            <person name="Lyhne E.K."/>
            <person name="Kogle M.E."/>
            <person name="Clum A."/>
            <person name="Lipzen A."/>
            <person name="Salamov A."/>
            <person name="Ngan C.Y."/>
            <person name="Daum C."/>
            <person name="Chiniquy J."/>
            <person name="Barry K."/>
            <person name="LaButti K."/>
            <person name="Haridas S."/>
            <person name="Simmons B.A."/>
            <person name="Magnuson J.K."/>
            <person name="Mortensen U.H."/>
            <person name="Larsen T.O."/>
            <person name="Grigoriev I.V."/>
            <person name="Baker S.E."/>
            <person name="Andersen M.R."/>
            <person name="Nordberg H.P."/>
            <person name="Cantor M.N."/>
            <person name="Hua S.X."/>
        </authorList>
    </citation>
    <scope>NUCLEOTIDE SEQUENCE [LARGE SCALE GENOMIC DNA]</scope>
    <source>
        <strain evidence="11">IBT 19404</strain>
    </source>
</reference>
<gene>
    <name evidence="10" type="ORF">BDW42DRAFT_50723</name>
</gene>
<feature type="transmembrane region" description="Helical" evidence="8">
    <location>
        <begin position="93"/>
        <end position="115"/>
    </location>
</feature>
<feature type="transmembrane region" description="Helical" evidence="8">
    <location>
        <begin position="438"/>
        <end position="455"/>
    </location>
</feature>
<evidence type="ECO:0000256" key="6">
    <source>
        <dbReference type="ARBA" id="ARBA00023136"/>
    </source>
</evidence>
<feature type="transmembrane region" description="Helical" evidence="8">
    <location>
        <begin position="58"/>
        <end position="81"/>
    </location>
</feature>
<keyword evidence="3" id="KW-0813">Transport</keyword>
<evidence type="ECO:0000256" key="1">
    <source>
        <dbReference type="ARBA" id="ARBA00004141"/>
    </source>
</evidence>
<evidence type="ECO:0000256" key="7">
    <source>
        <dbReference type="SAM" id="MobiDB-lite"/>
    </source>
</evidence>
<evidence type="ECO:0000256" key="3">
    <source>
        <dbReference type="ARBA" id="ARBA00022448"/>
    </source>
</evidence>
<organism evidence="10 11">
    <name type="scientific">Aspergillus taichungensis</name>
    <dbReference type="NCBI Taxonomy" id="482145"/>
    <lineage>
        <taxon>Eukaryota</taxon>
        <taxon>Fungi</taxon>
        <taxon>Dikarya</taxon>
        <taxon>Ascomycota</taxon>
        <taxon>Pezizomycotina</taxon>
        <taxon>Eurotiomycetes</taxon>
        <taxon>Eurotiomycetidae</taxon>
        <taxon>Eurotiales</taxon>
        <taxon>Aspergillaceae</taxon>
        <taxon>Aspergillus</taxon>
        <taxon>Aspergillus subgen. Circumdati</taxon>
    </lineage>
</organism>
<dbReference type="CDD" id="cd17325">
    <property type="entry name" value="MFS_MdtG_SLC18_like"/>
    <property type="match status" value="1"/>
</dbReference>
<keyword evidence="11" id="KW-1185">Reference proteome</keyword>
<dbReference type="PANTHER" id="PTHR23506">
    <property type="entry name" value="GH10249P"/>
    <property type="match status" value="1"/>
</dbReference>
<feature type="transmembrane region" description="Helical" evidence="8">
    <location>
        <begin position="358"/>
        <end position="385"/>
    </location>
</feature>
<dbReference type="GO" id="GO:0016020">
    <property type="term" value="C:membrane"/>
    <property type="evidence" value="ECO:0007669"/>
    <property type="project" value="UniProtKB-SubCell"/>
</dbReference>
<accession>A0A2J5HDP5</accession>
<feature type="transmembrane region" description="Helical" evidence="8">
    <location>
        <begin position="285"/>
        <end position="306"/>
    </location>
</feature>
<protein>
    <submittedName>
        <fullName evidence="10">Putative MFS transporter</fullName>
    </submittedName>
</protein>
<feature type="transmembrane region" description="Helical" evidence="8">
    <location>
        <begin position="20"/>
        <end position="46"/>
    </location>
</feature>
<evidence type="ECO:0000256" key="8">
    <source>
        <dbReference type="SAM" id="Phobius"/>
    </source>
</evidence>
<dbReference type="Gene3D" id="1.20.1250.20">
    <property type="entry name" value="MFS general substrate transporter like domains"/>
    <property type="match status" value="2"/>
</dbReference>
<feature type="transmembrane region" description="Helical" evidence="8">
    <location>
        <begin position="405"/>
        <end position="426"/>
    </location>
</feature>
<evidence type="ECO:0000313" key="11">
    <source>
        <dbReference type="Proteomes" id="UP000235023"/>
    </source>
</evidence>
<feature type="transmembrane region" description="Helical" evidence="8">
    <location>
        <begin position="318"/>
        <end position="338"/>
    </location>
</feature>
<dbReference type="PROSITE" id="PS50850">
    <property type="entry name" value="MFS"/>
    <property type="match status" value="1"/>
</dbReference>
<dbReference type="OrthoDB" id="5086884at2759"/>
<dbReference type="Pfam" id="PF07690">
    <property type="entry name" value="MFS_1"/>
    <property type="match status" value="1"/>
</dbReference>
<keyword evidence="4 8" id="KW-0812">Transmembrane</keyword>
<dbReference type="AlphaFoldDB" id="A0A2J5HDP5"/>
<dbReference type="PANTHER" id="PTHR23506:SF35">
    <property type="entry name" value="MAJOR FACILITATOR SUPERFAMILY (MFS) PROFILE DOMAIN-CONTAINING PROTEIN-RELATED"/>
    <property type="match status" value="1"/>
</dbReference>
<feature type="transmembrane region" description="Helical" evidence="8">
    <location>
        <begin position="257"/>
        <end position="279"/>
    </location>
</feature>
<evidence type="ECO:0000256" key="2">
    <source>
        <dbReference type="ARBA" id="ARBA00006829"/>
    </source>
</evidence>
<dbReference type="InterPro" id="IPR011701">
    <property type="entry name" value="MFS"/>
</dbReference>
<keyword evidence="6 8" id="KW-0472">Membrane</keyword>
<keyword evidence="5 8" id="KW-1133">Transmembrane helix</keyword>
<dbReference type="InterPro" id="IPR050930">
    <property type="entry name" value="MFS_Vesicular_Transporter"/>
</dbReference>
<comment type="subcellular location">
    <subcellularLocation>
        <location evidence="1">Membrane</location>
        <topology evidence="1">Multi-pass membrane protein</topology>
    </subcellularLocation>
</comment>
<dbReference type="Proteomes" id="UP000235023">
    <property type="component" value="Unassembled WGS sequence"/>
</dbReference>
<evidence type="ECO:0000256" key="5">
    <source>
        <dbReference type="ARBA" id="ARBA00022989"/>
    </source>
</evidence>
<dbReference type="InterPro" id="IPR020846">
    <property type="entry name" value="MFS_dom"/>
</dbReference>
<feature type="compositionally biased region" description="Low complexity" evidence="7">
    <location>
        <begin position="224"/>
        <end position="236"/>
    </location>
</feature>
<feature type="region of interest" description="Disordered" evidence="7">
    <location>
        <begin position="203"/>
        <end position="238"/>
    </location>
</feature>
<dbReference type="SUPFAM" id="SSF103473">
    <property type="entry name" value="MFS general substrate transporter"/>
    <property type="match status" value="1"/>
</dbReference>
<sequence>MRGTGSMPIGYRWRSSKWFIIGTICIALFADTFLYAFLVPILGYMFETRLHRDFSELQWYTSAILALHGYVSAFSGVFIGHFADKSTDRRTPLVISLIGCIVGTCMIAWCSSLTVLFAGRVLQGVAGSVVWIVGLATVADTVEQDAIGTSMGFAMSFANAGMISGPMAAGLLLELVGYWGTWSVPLVVMAIDVTMRVAMIETREPPPSAEETARLLPDAQSSPTATTTTTTTTTTASNPIPTPESNFWYVMLSDSRLIVALLAQVTSVSISVGFSATLPLHVQQVFGWGTSLVGIAFAYLTVPTIVFSPVSGWLRDRVGIRGPSVAGFVVQAILVSLLGMVGDDRFPWAGGRKHGPALYVAILLALGIVRPFGSGVATLEATAVIKEYEAKQPGIFGPGGGLSRVMSMTEIAACLGLAFGPSISGYLVETMDYAVMNWFWGVACLVMATLIYIFLGHERVDGEHVNVQSQNE</sequence>
<proteinExistence type="inferred from homology"/>
<evidence type="ECO:0000313" key="10">
    <source>
        <dbReference type="EMBL" id="PLN74860.1"/>
    </source>
</evidence>